<dbReference type="OrthoDB" id="9807255at2"/>
<evidence type="ECO:0000259" key="3">
    <source>
        <dbReference type="Pfam" id="PF26109"/>
    </source>
</evidence>
<dbReference type="AlphaFoldDB" id="A0A411HFS3"/>
<dbReference type="InterPro" id="IPR026881">
    <property type="entry name" value="WYL_dom"/>
</dbReference>
<organism evidence="4 5">
    <name type="scientific">Pseudolysobacter antarcticus</name>
    <dbReference type="NCBI Taxonomy" id="2511995"/>
    <lineage>
        <taxon>Bacteria</taxon>
        <taxon>Pseudomonadati</taxon>
        <taxon>Pseudomonadota</taxon>
        <taxon>Gammaproteobacteria</taxon>
        <taxon>Lysobacterales</taxon>
        <taxon>Rhodanobacteraceae</taxon>
        <taxon>Pseudolysobacter</taxon>
    </lineage>
</organism>
<sequence length="289" mass="33525">MQTEPLRWNVVQRYAFLEQRLYWEGRVQKADLIKRFGISAPQATIDVVHYHRLFPANLAYDSKVKAFVAGEDFEPNYMRPDARTYLSQLLLLADAAINPADSWLGVVPSHAAIPKVRRRLEPDVLRRIVRAIQNRQAIRVCYQSMNTPEPTERWIAPHGLAFDGFRWHARVWCYKHSSFLDLVLARFTLTTDDKRPAEIDGSLDREWNDIVAMRLAPHPDLSPGQQRAIELDYGMENGTIDVPMRVSLTWYFERHLCLDIDGLKPERQQVVLLNRAEVELARNPKIDRG</sequence>
<evidence type="ECO:0000313" key="5">
    <source>
        <dbReference type="Proteomes" id="UP000291562"/>
    </source>
</evidence>
<feature type="domain" description="DNA-binding transcriptional repressor CapW winged helix-turn-helix" evidence="3">
    <location>
        <begin position="9"/>
        <end position="89"/>
    </location>
</feature>
<reference evidence="4 5" key="1">
    <citation type="submission" date="2019-01" db="EMBL/GenBank/DDBJ databases">
        <title>Pseudolysobacter antarctica gen. nov., sp. nov., isolated from Fildes Peninsula, Antarctica.</title>
        <authorList>
            <person name="Wei Z."/>
            <person name="Peng F."/>
        </authorList>
    </citation>
    <scope>NUCLEOTIDE SEQUENCE [LARGE SCALE GENOMIC DNA]</scope>
    <source>
        <strain evidence="4 5">AQ6-296</strain>
    </source>
</reference>
<dbReference type="InterPro" id="IPR059020">
    <property type="entry name" value="CapW_CTD"/>
</dbReference>
<keyword evidence="5" id="KW-1185">Reference proteome</keyword>
<protein>
    <submittedName>
        <fullName evidence="4">WYL domain-containing protein</fullName>
    </submittedName>
</protein>
<feature type="domain" description="DNA-binding transcriptional repressor CapW C-terminal dimerisation" evidence="2">
    <location>
        <begin position="211"/>
        <end position="278"/>
    </location>
</feature>
<evidence type="ECO:0000259" key="2">
    <source>
        <dbReference type="Pfam" id="PF26107"/>
    </source>
</evidence>
<evidence type="ECO:0000259" key="1">
    <source>
        <dbReference type="Pfam" id="PF13280"/>
    </source>
</evidence>
<dbReference type="PIRSF" id="PIRSF015558">
    <property type="entry name" value="Txn_reg_DeoR_prd"/>
    <property type="match status" value="1"/>
</dbReference>
<dbReference type="EMBL" id="CP035704">
    <property type="protein sequence ID" value="QBB69346.1"/>
    <property type="molecule type" value="Genomic_DNA"/>
</dbReference>
<dbReference type="KEGG" id="xbc:ELE36_02570"/>
<evidence type="ECO:0000313" key="4">
    <source>
        <dbReference type="EMBL" id="QBB69346.1"/>
    </source>
</evidence>
<gene>
    <name evidence="4" type="ORF">ELE36_02570</name>
</gene>
<dbReference type="InterPro" id="IPR016634">
    <property type="entry name" value="CapW-like"/>
</dbReference>
<dbReference type="Pfam" id="PF26109">
    <property type="entry name" value="WHD_BrxR"/>
    <property type="match status" value="1"/>
</dbReference>
<dbReference type="Proteomes" id="UP000291562">
    <property type="component" value="Chromosome"/>
</dbReference>
<dbReference type="InterPro" id="IPR059019">
    <property type="entry name" value="WHD_CapW"/>
</dbReference>
<feature type="domain" description="WYL" evidence="1">
    <location>
        <begin position="123"/>
        <end position="187"/>
    </location>
</feature>
<dbReference type="Pfam" id="PF26107">
    <property type="entry name" value="BrxR_CTD"/>
    <property type="match status" value="1"/>
</dbReference>
<dbReference type="PROSITE" id="PS52050">
    <property type="entry name" value="WYL"/>
    <property type="match status" value="1"/>
</dbReference>
<accession>A0A411HFS3</accession>
<proteinExistence type="predicted"/>
<dbReference type="Pfam" id="PF13280">
    <property type="entry name" value="WYL"/>
    <property type="match status" value="1"/>
</dbReference>
<dbReference type="RefSeq" id="WP_129831602.1">
    <property type="nucleotide sequence ID" value="NZ_CP035704.1"/>
</dbReference>
<name>A0A411HFS3_9GAMM</name>